<accession>A0A9E7J5E3</accession>
<dbReference type="EMBL" id="ON189047">
    <property type="protein sequence ID" value="URA07120.1"/>
    <property type="molecule type" value="Genomic_DNA"/>
</dbReference>
<evidence type="ECO:0000313" key="1">
    <source>
        <dbReference type="EMBL" id="URA07120.1"/>
    </source>
</evidence>
<organism evidence="1 2">
    <name type="scientific">Xanthomonas phage Mallos</name>
    <dbReference type="NCBI Taxonomy" id="2939131"/>
    <lineage>
        <taxon>Viruses</taxon>
        <taxon>Duplodnaviria</taxon>
        <taxon>Heunggongvirae</taxon>
        <taxon>Uroviricota</taxon>
        <taxon>Caudoviricetes</taxon>
        <taxon>Mesyanzhinovviridae</taxon>
        <taxon>Bradleyvirinae</taxon>
        <taxon>Mallosvirus</taxon>
        <taxon>Mallosvirus mallos</taxon>
    </lineage>
</organism>
<sequence>MDPNKGPTGMDESHEARFHRAIKGILSKKEQGKIMGAFRESAPPPPRVCGTCHGTGVVKNLHNWATGGKREQACWACYQPVAEAGPKTGEENGNPR</sequence>
<evidence type="ECO:0000313" key="2">
    <source>
        <dbReference type="Proteomes" id="UP001056460"/>
    </source>
</evidence>
<proteinExistence type="predicted"/>
<name>A0A9E7J5E3_9CAUD</name>
<protein>
    <submittedName>
        <fullName evidence="1">Uncharacterized protein</fullName>
    </submittedName>
</protein>
<dbReference type="Proteomes" id="UP001056460">
    <property type="component" value="Segment"/>
</dbReference>
<reference evidence="1" key="1">
    <citation type="journal article" date="2022" name="Viruses">
        <title>Isolation of novel Xanthomonas phages for the plant pathogens X. translucens and X. campestris.</title>
        <authorList>
            <person name="Erdrich S.H."/>
            <person name="Sharma V."/>
            <person name="Schurr U."/>
            <person name="Arsova B."/>
            <person name="Frunzke J."/>
        </authorList>
    </citation>
    <scope>NUCLEOTIDE SEQUENCE</scope>
</reference>
<gene>
    <name evidence="1" type="ORF">Mallos_BL60012</name>
</gene>
<keyword evidence="2" id="KW-1185">Reference proteome</keyword>